<name>A0A6N6J9Q5_9RHOB</name>
<keyword evidence="6" id="KW-0238">DNA-binding</keyword>
<evidence type="ECO:0000313" key="10">
    <source>
        <dbReference type="Proteomes" id="UP000436822"/>
    </source>
</evidence>
<evidence type="ECO:0000256" key="7">
    <source>
        <dbReference type="ARBA" id="ARBA00023239"/>
    </source>
</evidence>
<accession>A0A6N6J9Q5</accession>
<keyword evidence="3" id="KW-0227">DNA damage</keyword>
<dbReference type="GO" id="GO:0106300">
    <property type="term" value="P:protein-DNA covalent cross-linking repair"/>
    <property type="evidence" value="ECO:0007669"/>
    <property type="project" value="InterPro"/>
</dbReference>
<dbReference type="GO" id="GO:0008233">
    <property type="term" value="F:peptidase activity"/>
    <property type="evidence" value="ECO:0007669"/>
    <property type="project" value="UniProtKB-KW"/>
</dbReference>
<dbReference type="GO" id="GO:0003697">
    <property type="term" value="F:single-stranded DNA binding"/>
    <property type="evidence" value="ECO:0007669"/>
    <property type="project" value="InterPro"/>
</dbReference>
<evidence type="ECO:0000256" key="2">
    <source>
        <dbReference type="ARBA" id="ARBA00022670"/>
    </source>
</evidence>
<dbReference type="SUPFAM" id="SSF143081">
    <property type="entry name" value="BB1717-like"/>
    <property type="match status" value="1"/>
</dbReference>
<keyword evidence="2 8" id="KW-0645">Protease</keyword>
<evidence type="ECO:0000256" key="6">
    <source>
        <dbReference type="ARBA" id="ARBA00023125"/>
    </source>
</evidence>
<dbReference type="InterPro" id="IPR036590">
    <property type="entry name" value="SRAP-like"/>
</dbReference>
<evidence type="ECO:0000256" key="8">
    <source>
        <dbReference type="RuleBase" id="RU364100"/>
    </source>
</evidence>
<gene>
    <name evidence="9" type="ORF">KIN_00670</name>
</gene>
<keyword evidence="7" id="KW-0456">Lyase</keyword>
<keyword evidence="5" id="KW-0190">Covalent protein-DNA linkage</keyword>
<dbReference type="GO" id="GO:0016829">
    <property type="term" value="F:lyase activity"/>
    <property type="evidence" value="ECO:0007669"/>
    <property type="project" value="UniProtKB-KW"/>
</dbReference>
<dbReference type="Proteomes" id="UP000436822">
    <property type="component" value="Unassembled WGS sequence"/>
</dbReference>
<keyword evidence="10" id="KW-1185">Reference proteome</keyword>
<dbReference type="Pfam" id="PF02586">
    <property type="entry name" value="SRAP"/>
    <property type="match status" value="1"/>
</dbReference>
<evidence type="ECO:0000256" key="4">
    <source>
        <dbReference type="ARBA" id="ARBA00022801"/>
    </source>
</evidence>
<dbReference type="InterPro" id="IPR003738">
    <property type="entry name" value="SRAP"/>
</dbReference>
<dbReference type="PANTHER" id="PTHR13604:SF0">
    <property type="entry name" value="ABASIC SITE PROCESSING PROTEIN HMCES"/>
    <property type="match status" value="1"/>
</dbReference>
<reference evidence="9 10" key="1">
    <citation type="submission" date="2019-12" db="EMBL/GenBank/DDBJ databases">
        <title>Litoreibacter badius sp. nov., a novel bacteriochlorophyll a-containing bacterium in the genus Litoreibacter.</title>
        <authorList>
            <person name="Kanamuro M."/>
            <person name="Takabe Y."/>
            <person name="Mori K."/>
            <person name="Takaichi S."/>
            <person name="Hanada S."/>
        </authorList>
    </citation>
    <scope>NUCLEOTIDE SEQUENCE [LARGE SCALE GENOMIC DNA]</scope>
    <source>
        <strain evidence="9 10">K6</strain>
    </source>
</reference>
<dbReference type="EC" id="3.4.-.-" evidence="8"/>
<dbReference type="EMBL" id="BLJE01000001">
    <property type="protein sequence ID" value="GFE62993.1"/>
    <property type="molecule type" value="Genomic_DNA"/>
</dbReference>
<comment type="caution">
    <text evidence="9">The sequence shown here is derived from an EMBL/GenBank/DDBJ whole genome shotgun (WGS) entry which is preliminary data.</text>
</comment>
<dbReference type="Gene3D" id="3.90.1680.10">
    <property type="entry name" value="SOS response associated peptidase-like"/>
    <property type="match status" value="1"/>
</dbReference>
<dbReference type="OrthoDB" id="9782620at2"/>
<dbReference type="AlphaFoldDB" id="A0A6N6J9Q5"/>
<dbReference type="PANTHER" id="PTHR13604">
    <property type="entry name" value="DC12-RELATED"/>
    <property type="match status" value="1"/>
</dbReference>
<evidence type="ECO:0000256" key="1">
    <source>
        <dbReference type="ARBA" id="ARBA00008136"/>
    </source>
</evidence>
<sequence length="203" mass="22458">MPGRMFLTTPLPEIAVKLGATLEGLGDEPARLNIAPGETIAVLEQGHLIQMRWGILPVARKNARGRPVMETIINARSETVFDKTAFEGVRRCVVPVDGWYEWTGETRKKTVWRIAMKDETPLYFAAIADTWVGPGGIKLDQVATVTCPPNADLKDIHHRMGVLLRRDDIGVWLGEDEAAARALMVPWPDGLLDIRKTEDPGAI</sequence>
<organism evidence="9 10">
    <name type="scientific">Litoreibacter roseus</name>
    <dbReference type="NCBI Taxonomy" id="2601869"/>
    <lineage>
        <taxon>Bacteria</taxon>
        <taxon>Pseudomonadati</taxon>
        <taxon>Pseudomonadota</taxon>
        <taxon>Alphaproteobacteria</taxon>
        <taxon>Rhodobacterales</taxon>
        <taxon>Roseobacteraceae</taxon>
        <taxon>Litoreibacter</taxon>
    </lineage>
</organism>
<evidence type="ECO:0000256" key="3">
    <source>
        <dbReference type="ARBA" id="ARBA00022763"/>
    </source>
</evidence>
<protein>
    <recommendedName>
        <fullName evidence="8">Abasic site processing protein</fullName>
        <ecNumber evidence="8">3.4.-.-</ecNumber>
    </recommendedName>
</protein>
<evidence type="ECO:0000313" key="9">
    <source>
        <dbReference type="EMBL" id="GFE62993.1"/>
    </source>
</evidence>
<evidence type="ECO:0000256" key="5">
    <source>
        <dbReference type="ARBA" id="ARBA00023124"/>
    </source>
</evidence>
<dbReference type="GO" id="GO:0006508">
    <property type="term" value="P:proteolysis"/>
    <property type="evidence" value="ECO:0007669"/>
    <property type="project" value="UniProtKB-KW"/>
</dbReference>
<proteinExistence type="inferred from homology"/>
<keyword evidence="4 8" id="KW-0378">Hydrolase</keyword>
<comment type="similarity">
    <text evidence="1 8">Belongs to the SOS response-associated peptidase family.</text>
</comment>